<dbReference type="EMBL" id="MIPT01000001">
    <property type="protein sequence ID" value="OHT19056.1"/>
    <property type="molecule type" value="Genomic_DNA"/>
</dbReference>
<reference evidence="1 2" key="1">
    <citation type="submission" date="2016-09" db="EMBL/GenBank/DDBJ databases">
        <title>Metabolic pathway, cell adaptation mechanisms and a novel monoxygenase revealed through proteogenomic-transcription analysis of a Sphingomonas haloaromaticamans strain degrading the fungicide ortho-phenylphenol.</title>
        <authorList>
            <person name="Perruchon C."/>
            <person name="Papadopoulou E.S."/>
            <person name="Rousidou C."/>
            <person name="Vasileiadis S."/>
            <person name="Tanou G."/>
            <person name="Amoutzias G."/>
            <person name="Molassiotis A."/>
            <person name="Karpouzas D.G."/>
        </authorList>
    </citation>
    <scope>NUCLEOTIDE SEQUENCE [LARGE SCALE GENOMIC DNA]</scope>
    <source>
        <strain evidence="1 2">P3</strain>
    </source>
</reference>
<sequence>MKPFSAFVRSHHFDRWQGDGADGAEFRSRLSRAKIASLCELQTWTRERYPNFYKRRSIFLDGRTGKEVIGDIWADYLRWAECPA</sequence>
<keyword evidence="2" id="KW-1185">Reference proteome</keyword>
<dbReference type="RefSeq" id="WP_070932849.1">
    <property type="nucleotide sequence ID" value="NZ_MIPT01000001.1"/>
</dbReference>
<gene>
    <name evidence="1" type="ORF">BHE75_01038</name>
</gene>
<comment type="caution">
    <text evidence="1">The sequence shown here is derived from an EMBL/GenBank/DDBJ whole genome shotgun (WGS) entry which is preliminary data.</text>
</comment>
<protein>
    <submittedName>
        <fullName evidence="1">Uncharacterized protein</fullName>
    </submittedName>
</protein>
<organism evidence="1 2">
    <name type="scientific">Edaphosphingomonas haloaromaticamans</name>
    <dbReference type="NCBI Taxonomy" id="653954"/>
    <lineage>
        <taxon>Bacteria</taxon>
        <taxon>Pseudomonadati</taxon>
        <taxon>Pseudomonadota</taxon>
        <taxon>Alphaproteobacteria</taxon>
        <taxon>Sphingomonadales</taxon>
        <taxon>Rhizorhabdaceae</taxon>
        <taxon>Edaphosphingomonas</taxon>
    </lineage>
</organism>
<evidence type="ECO:0000313" key="2">
    <source>
        <dbReference type="Proteomes" id="UP000179467"/>
    </source>
</evidence>
<name>A0A1S1HBQ0_9SPHN</name>
<evidence type="ECO:0000313" key="1">
    <source>
        <dbReference type="EMBL" id="OHT19056.1"/>
    </source>
</evidence>
<dbReference type="Proteomes" id="UP000179467">
    <property type="component" value="Unassembled WGS sequence"/>
</dbReference>
<accession>A0A1S1HBQ0</accession>
<dbReference type="AlphaFoldDB" id="A0A1S1HBQ0"/>
<proteinExistence type="predicted"/>